<organism evidence="2">
    <name type="scientific">Trypanosoma vivax (strain Y486)</name>
    <dbReference type="NCBI Taxonomy" id="1055687"/>
    <lineage>
        <taxon>Eukaryota</taxon>
        <taxon>Discoba</taxon>
        <taxon>Euglenozoa</taxon>
        <taxon>Kinetoplastea</taxon>
        <taxon>Metakinetoplastina</taxon>
        <taxon>Trypanosomatida</taxon>
        <taxon>Trypanosomatidae</taxon>
        <taxon>Trypanosoma</taxon>
        <taxon>Duttonella</taxon>
    </lineage>
</organism>
<evidence type="ECO:0000256" key="1">
    <source>
        <dbReference type="SAM" id="Phobius"/>
    </source>
</evidence>
<dbReference type="EMBL" id="HE573019">
    <property type="protein sequence ID" value="CCC47279.1"/>
    <property type="molecule type" value="Genomic_DNA"/>
</dbReference>
<protein>
    <submittedName>
        <fullName evidence="2">Uncharacterized protein</fullName>
    </submittedName>
</protein>
<keyword evidence="1" id="KW-0812">Transmembrane</keyword>
<feature type="transmembrane region" description="Helical" evidence="1">
    <location>
        <begin position="98"/>
        <end position="122"/>
    </location>
</feature>
<keyword evidence="1" id="KW-1133">Transmembrane helix</keyword>
<reference evidence="2" key="1">
    <citation type="journal article" date="2012" name="Proc. Natl. Acad. Sci. U.S.A.">
        <title>Antigenic diversity is generated by distinct evolutionary mechanisms in African trypanosome species.</title>
        <authorList>
            <person name="Jackson A.P."/>
            <person name="Berry A."/>
            <person name="Aslett M."/>
            <person name="Allison H.C."/>
            <person name="Burton P."/>
            <person name="Vavrova-Anderson J."/>
            <person name="Brown R."/>
            <person name="Browne H."/>
            <person name="Corton N."/>
            <person name="Hauser H."/>
            <person name="Gamble J."/>
            <person name="Gilderthorp R."/>
            <person name="Marcello L."/>
            <person name="McQuillan J."/>
            <person name="Otto T.D."/>
            <person name="Quail M.A."/>
            <person name="Sanders M.J."/>
            <person name="van Tonder A."/>
            <person name="Ginger M.L."/>
            <person name="Field M.C."/>
            <person name="Barry J.D."/>
            <person name="Hertz-Fowler C."/>
            <person name="Berriman M."/>
        </authorList>
    </citation>
    <scope>NUCLEOTIDE SEQUENCE</scope>
    <source>
        <strain evidence="2">Y486</strain>
    </source>
</reference>
<gene>
    <name evidence="2" type="ORF">TVY486_0304520</name>
</gene>
<name>G0TTJ8_TRYVY</name>
<sequence>MFIYISSAKNQRNPRRRKIISKISDCTISDVQAQIWYCCYEVPPLSLIVGRRYGRVFTVLLWLDITHQCVCCWPWPGQVHLALHTSTLVVSLGPSCSYYPSLIDFVFAIILFVYIYLFVFLLQD</sequence>
<accession>G0TTJ8</accession>
<keyword evidence="1" id="KW-0472">Membrane</keyword>
<proteinExistence type="predicted"/>
<evidence type="ECO:0000313" key="2">
    <source>
        <dbReference type="EMBL" id="CCC47279.1"/>
    </source>
</evidence>
<dbReference type="VEuPathDB" id="TriTrypDB:TvY486_0304520"/>
<dbReference type="AlphaFoldDB" id="G0TTJ8"/>